<dbReference type="Gene3D" id="3.40.50.720">
    <property type="entry name" value="NAD(P)-binding Rossmann-like Domain"/>
    <property type="match status" value="1"/>
</dbReference>
<evidence type="ECO:0000256" key="1">
    <source>
        <dbReference type="ARBA" id="ARBA00023002"/>
    </source>
</evidence>
<dbReference type="EMBL" id="KV423995">
    <property type="protein sequence ID" value="KZT55415.1"/>
    <property type="molecule type" value="Genomic_DNA"/>
</dbReference>
<proteinExistence type="inferred from homology"/>
<dbReference type="OrthoDB" id="2735536at2759"/>
<dbReference type="Proteomes" id="UP000076842">
    <property type="component" value="Unassembled WGS sequence"/>
</dbReference>
<name>A0A165ES17_9BASI</name>
<comment type="similarity">
    <text evidence="2">Belongs to the NAD(P)-dependent epimerase/dehydratase family. Dihydroflavonol-4-reductase subfamily.</text>
</comment>
<evidence type="ECO:0000313" key="4">
    <source>
        <dbReference type="Proteomes" id="UP000076842"/>
    </source>
</evidence>
<dbReference type="InterPro" id="IPR036291">
    <property type="entry name" value="NAD(P)-bd_dom_sf"/>
</dbReference>
<dbReference type="SUPFAM" id="SSF51735">
    <property type="entry name" value="NAD(P)-binding Rossmann-fold domains"/>
    <property type="match status" value="1"/>
</dbReference>
<reference evidence="3 4" key="1">
    <citation type="journal article" date="2016" name="Mol. Biol. Evol.">
        <title>Comparative Genomics of Early-Diverging Mushroom-Forming Fungi Provides Insights into the Origins of Lignocellulose Decay Capabilities.</title>
        <authorList>
            <person name="Nagy L.G."/>
            <person name="Riley R."/>
            <person name="Tritt A."/>
            <person name="Adam C."/>
            <person name="Daum C."/>
            <person name="Floudas D."/>
            <person name="Sun H."/>
            <person name="Yadav J.S."/>
            <person name="Pangilinan J."/>
            <person name="Larsson K.H."/>
            <person name="Matsuura K."/>
            <person name="Barry K."/>
            <person name="Labutti K."/>
            <person name="Kuo R."/>
            <person name="Ohm R.A."/>
            <person name="Bhattacharya S.S."/>
            <person name="Shirouzu T."/>
            <person name="Yoshinaga Y."/>
            <person name="Martin F.M."/>
            <person name="Grigoriev I.V."/>
            <person name="Hibbett D.S."/>
        </authorList>
    </citation>
    <scope>NUCLEOTIDE SEQUENCE [LARGE SCALE GENOMIC DNA]</scope>
    <source>
        <strain evidence="3 4">HHB12733</strain>
    </source>
</reference>
<dbReference type="AlphaFoldDB" id="A0A165ES17"/>
<dbReference type="STRING" id="1353952.A0A165ES17"/>
<organism evidence="3 4">
    <name type="scientific">Calocera cornea HHB12733</name>
    <dbReference type="NCBI Taxonomy" id="1353952"/>
    <lineage>
        <taxon>Eukaryota</taxon>
        <taxon>Fungi</taxon>
        <taxon>Dikarya</taxon>
        <taxon>Basidiomycota</taxon>
        <taxon>Agaricomycotina</taxon>
        <taxon>Dacrymycetes</taxon>
        <taxon>Dacrymycetales</taxon>
        <taxon>Dacrymycetaceae</taxon>
        <taxon>Calocera</taxon>
    </lineage>
</organism>
<evidence type="ECO:0000313" key="3">
    <source>
        <dbReference type="EMBL" id="KZT55415.1"/>
    </source>
</evidence>
<evidence type="ECO:0000256" key="2">
    <source>
        <dbReference type="ARBA" id="ARBA00023445"/>
    </source>
</evidence>
<keyword evidence="4" id="KW-1185">Reference proteome</keyword>
<protein>
    <submittedName>
        <fullName evidence="3">NAD(P)-binding protein</fullName>
    </submittedName>
</protein>
<dbReference type="PANTHER" id="PTHR10366:SF564">
    <property type="entry name" value="STEROL-4-ALPHA-CARBOXYLATE 3-DEHYDROGENASE, DECARBOXYLATING"/>
    <property type="match status" value="1"/>
</dbReference>
<dbReference type="GO" id="GO:0016616">
    <property type="term" value="F:oxidoreductase activity, acting on the CH-OH group of donors, NAD or NADP as acceptor"/>
    <property type="evidence" value="ECO:0007669"/>
    <property type="project" value="TreeGrafter"/>
</dbReference>
<keyword evidence="1" id="KW-0560">Oxidoreductase</keyword>
<accession>A0A165ES17</accession>
<gene>
    <name evidence="3" type="ORF">CALCODRAFT_498658</name>
</gene>
<sequence length="250" mass="27899">MTENILNSALKYGSEVQRITITSSVVTLLQPHEGQYLYTDKDWNDYSVNELKEKGNDAAPHIFYFAAKTLAERAAWKFYEEHKDKVKWDLATILFPYVFGPQFHEVRPHKRHLTAHSHFISAQEYTNGKAQSFLWSQLQDSKPEDTLGDDAGSWADVRDVALAHILSLQKPAAAGERLIISASGFAWQDVYDALASVGIEGVPKGSPGIPRKPFSYPDSSKTNKLLGVTYHSLADSARDTILSIKNPGSF</sequence>
<dbReference type="InterPro" id="IPR050425">
    <property type="entry name" value="NAD(P)_dehydrat-like"/>
</dbReference>
<dbReference type="InParanoid" id="A0A165ES17"/>
<dbReference type="PANTHER" id="PTHR10366">
    <property type="entry name" value="NAD DEPENDENT EPIMERASE/DEHYDRATASE"/>
    <property type="match status" value="1"/>
</dbReference>